<evidence type="ECO:0000313" key="3">
    <source>
        <dbReference type="Proteomes" id="UP000322530"/>
    </source>
</evidence>
<reference evidence="2 3" key="1">
    <citation type="submission" date="2019-01" db="EMBL/GenBank/DDBJ databases">
        <title>Draft genome sequence of Dictyobacter sp. Uno17.</title>
        <authorList>
            <person name="Wang C.M."/>
            <person name="Zheng Y."/>
            <person name="Sakai Y."/>
            <person name="Abe K."/>
            <person name="Yokota A."/>
            <person name="Yabe S."/>
        </authorList>
    </citation>
    <scope>NUCLEOTIDE SEQUENCE [LARGE SCALE GENOMIC DNA]</scope>
    <source>
        <strain evidence="2 3">Uno17</strain>
    </source>
</reference>
<sequence>MEEGGDDVKSARPLRLGRHTRYNGQDKELPTREGELISSNLASVQIGG</sequence>
<feature type="compositionally biased region" description="Polar residues" evidence="1">
    <location>
        <begin position="37"/>
        <end position="48"/>
    </location>
</feature>
<keyword evidence="3" id="KW-1185">Reference proteome</keyword>
<dbReference type="EMBL" id="BIXY01000244">
    <property type="protein sequence ID" value="GCF12059.1"/>
    <property type="molecule type" value="Genomic_DNA"/>
</dbReference>
<evidence type="ECO:0000256" key="1">
    <source>
        <dbReference type="SAM" id="MobiDB-lite"/>
    </source>
</evidence>
<protein>
    <submittedName>
        <fullName evidence="2">Uncharacterized protein</fullName>
    </submittedName>
</protein>
<organism evidence="2 3">
    <name type="scientific">Dictyobacter arantiisoli</name>
    <dbReference type="NCBI Taxonomy" id="2014874"/>
    <lineage>
        <taxon>Bacteria</taxon>
        <taxon>Bacillati</taxon>
        <taxon>Chloroflexota</taxon>
        <taxon>Ktedonobacteria</taxon>
        <taxon>Ktedonobacterales</taxon>
        <taxon>Dictyobacteraceae</taxon>
        <taxon>Dictyobacter</taxon>
    </lineage>
</organism>
<comment type="caution">
    <text evidence="2">The sequence shown here is derived from an EMBL/GenBank/DDBJ whole genome shotgun (WGS) entry which is preliminary data.</text>
</comment>
<gene>
    <name evidence="2" type="ORF">KDI_56230</name>
</gene>
<dbReference type="AlphaFoldDB" id="A0A5A5TLK2"/>
<dbReference type="Proteomes" id="UP000322530">
    <property type="component" value="Unassembled WGS sequence"/>
</dbReference>
<proteinExistence type="predicted"/>
<feature type="region of interest" description="Disordered" evidence="1">
    <location>
        <begin position="1"/>
        <end position="48"/>
    </location>
</feature>
<feature type="compositionally biased region" description="Basic and acidic residues" evidence="1">
    <location>
        <begin position="1"/>
        <end position="10"/>
    </location>
</feature>
<name>A0A5A5TLK2_9CHLR</name>
<accession>A0A5A5TLK2</accession>
<evidence type="ECO:0000313" key="2">
    <source>
        <dbReference type="EMBL" id="GCF12059.1"/>
    </source>
</evidence>
<feature type="compositionally biased region" description="Basic and acidic residues" evidence="1">
    <location>
        <begin position="24"/>
        <end position="35"/>
    </location>
</feature>